<feature type="chain" id="PRO_5036884656" evidence="1">
    <location>
        <begin position="21"/>
        <end position="188"/>
    </location>
</feature>
<protein>
    <submittedName>
        <fullName evidence="3">MD-2-related lipid-recognition domain-containing protein</fullName>
    </submittedName>
</protein>
<sequence>MNKILLVFLLVLGFCSHGLGDSCPWPNGTDKALHWWLDPNNLVTIHDVQLYDANGNPEYPVNLLGQLYMTINLTYTGPAITNFRLDEDIAEWGGFSGDDCKWSDLPTFGLLSNLDACAQGFHCPFEPGNHILQLETDFTNYDVIINLLKNDTPYELTYDLTNKDTGDKIVIHAQARCITQNPTSAPKH</sequence>
<evidence type="ECO:0000313" key="3">
    <source>
        <dbReference type="WBParaSite" id="ACRNAN_Path_578.g2166.t1"/>
    </source>
</evidence>
<dbReference type="AlphaFoldDB" id="A0A914CA16"/>
<accession>A0A914CA16</accession>
<evidence type="ECO:0000313" key="2">
    <source>
        <dbReference type="Proteomes" id="UP000887540"/>
    </source>
</evidence>
<dbReference type="Proteomes" id="UP000887540">
    <property type="component" value="Unplaced"/>
</dbReference>
<keyword evidence="2" id="KW-1185">Reference proteome</keyword>
<reference evidence="3" key="1">
    <citation type="submission" date="2022-11" db="UniProtKB">
        <authorList>
            <consortium name="WormBaseParasite"/>
        </authorList>
    </citation>
    <scope>IDENTIFICATION</scope>
</reference>
<proteinExistence type="predicted"/>
<feature type="signal peptide" evidence="1">
    <location>
        <begin position="1"/>
        <end position="20"/>
    </location>
</feature>
<name>A0A914CA16_9BILA</name>
<evidence type="ECO:0000256" key="1">
    <source>
        <dbReference type="SAM" id="SignalP"/>
    </source>
</evidence>
<keyword evidence="1" id="KW-0732">Signal</keyword>
<dbReference type="WBParaSite" id="ACRNAN_Path_578.g2166.t1">
    <property type="protein sequence ID" value="ACRNAN_Path_578.g2166.t1"/>
    <property type="gene ID" value="ACRNAN_Path_578.g2166"/>
</dbReference>
<dbReference type="PANTHER" id="PTHR35573">
    <property type="entry name" value="PROTEIN CBG22129"/>
    <property type="match status" value="1"/>
</dbReference>
<dbReference type="PANTHER" id="PTHR35573:SF1">
    <property type="entry name" value="ML DOMAIN-CONTAINING PROTEIN"/>
    <property type="match status" value="1"/>
</dbReference>
<organism evidence="2 3">
    <name type="scientific">Acrobeloides nanus</name>
    <dbReference type="NCBI Taxonomy" id="290746"/>
    <lineage>
        <taxon>Eukaryota</taxon>
        <taxon>Metazoa</taxon>
        <taxon>Ecdysozoa</taxon>
        <taxon>Nematoda</taxon>
        <taxon>Chromadorea</taxon>
        <taxon>Rhabditida</taxon>
        <taxon>Tylenchina</taxon>
        <taxon>Cephalobomorpha</taxon>
        <taxon>Cephaloboidea</taxon>
        <taxon>Cephalobidae</taxon>
        <taxon>Acrobeloides</taxon>
    </lineage>
</organism>